<keyword evidence="2" id="KW-1185">Reference proteome</keyword>
<name>A0A0C2TFX8_AMAMK</name>
<dbReference type="EMBL" id="KN818240">
    <property type="protein sequence ID" value="KIL65774.1"/>
    <property type="molecule type" value="Genomic_DNA"/>
</dbReference>
<dbReference type="AlphaFoldDB" id="A0A0C2TFX8"/>
<dbReference type="HOGENOM" id="CLU_2037474_0_0_1"/>
<protein>
    <submittedName>
        <fullName evidence="1">Uncharacterized protein</fullName>
    </submittedName>
</protein>
<sequence length="121" mass="13879">MLLPSPRSSDHPSLRVIQLHMLSEKTQRSSRFLRHPKCQIQKQSLWHSRPRLWCERHVFCGASSLAMHIFQSDCRVSLAKHSALAVPQSALDEAETKIVVTACFYGRSGVKRKRKMQSILL</sequence>
<proteinExistence type="predicted"/>
<organism evidence="1 2">
    <name type="scientific">Amanita muscaria (strain Koide BX008)</name>
    <dbReference type="NCBI Taxonomy" id="946122"/>
    <lineage>
        <taxon>Eukaryota</taxon>
        <taxon>Fungi</taxon>
        <taxon>Dikarya</taxon>
        <taxon>Basidiomycota</taxon>
        <taxon>Agaricomycotina</taxon>
        <taxon>Agaricomycetes</taxon>
        <taxon>Agaricomycetidae</taxon>
        <taxon>Agaricales</taxon>
        <taxon>Pluteineae</taxon>
        <taxon>Amanitaceae</taxon>
        <taxon>Amanita</taxon>
    </lineage>
</organism>
<accession>A0A0C2TFX8</accession>
<dbReference type="Proteomes" id="UP000054549">
    <property type="component" value="Unassembled WGS sequence"/>
</dbReference>
<evidence type="ECO:0000313" key="2">
    <source>
        <dbReference type="Proteomes" id="UP000054549"/>
    </source>
</evidence>
<gene>
    <name evidence="1" type="ORF">M378DRAFT_461135</name>
</gene>
<reference evidence="1 2" key="1">
    <citation type="submission" date="2014-04" db="EMBL/GenBank/DDBJ databases">
        <title>Evolutionary Origins and Diversification of the Mycorrhizal Mutualists.</title>
        <authorList>
            <consortium name="DOE Joint Genome Institute"/>
            <consortium name="Mycorrhizal Genomics Consortium"/>
            <person name="Kohler A."/>
            <person name="Kuo A."/>
            <person name="Nagy L.G."/>
            <person name="Floudas D."/>
            <person name="Copeland A."/>
            <person name="Barry K.W."/>
            <person name="Cichocki N."/>
            <person name="Veneault-Fourrey C."/>
            <person name="LaButti K."/>
            <person name="Lindquist E.A."/>
            <person name="Lipzen A."/>
            <person name="Lundell T."/>
            <person name="Morin E."/>
            <person name="Murat C."/>
            <person name="Riley R."/>
            <person name="Ohm R."/>
            <person name="Sun H."/>
            <person name="Tunlid A."/>
            <person name="Henrissat B."/>
            <person name="Grigoriev I.V."/>
            <person name="Hibbett D.S."/>
            <person name="Martin F."/>
        </authorList>
    </citation>
    <scope>NUCLEOTIDE SEQUENCE [LARGE SCALE GENOMIC DNA]</scope>
    <source>
        <strain evidence="1 2">Koide BX008</strain>
    </source>
</reference>
<evidence type="ECO:0000313" key="1">
    <source>
        <dbReference type="EMBL" id="KIL65774.1"/>
    </source>
</evidence>
<dbReference type="InParanoid" id="A0A0C2TFX8"/>